<evidence type="ECO:0000256" key="4">
    <source>
        <dbReference type="ARBA" id="ARBA00023136"/>
    </source>
</evidence>
<accession>A0ABM6MAK0</accession>
<dbReference type="InterPro" id="IPR007343">
    <property type="entry name" value="Uncharacterised_pept_Zn_put"/>
</dbReference>
<keyword evidence="8" id="KW-1185">Reference proteome</keyword>
<comment type="subcellular location">
    <subcellularLocation>
        <location evidence="1">Membrane</location>
        <topology evidence="1">Single-pass membrane protein</topology>
    </subcellularLocation>
</comment>
<organism evidence="7 8">
    <name type="scientific">Blastomonas fulva</name>
    <dbReference type="NCBI Taxonomy" id="1550728"/>
    <lineage>
        <taxon>Bacteria</taxon>
        <taxon>Pseudomonadati</taxon>
        <taxon>Pseudomonadota</taxon>
        <taxon>Alphaproteobacteria</taxon>
        <taxon>Sphingomonadales</taxon>
        <taxon>Sphingomonadaceae</taxon>
        <taxon>Blastomonas</taxon>
    </lineage>
</organism>
<feature type="region of interest" description="Disordered" evidence="5">
    <location>
        <begin position="1"/>
        <end position="25"/>
    </location>
</feature>
<dbReference type="PANTHER" id="PTHR30168">
    <property type="entry name" value="PUTATIVE MEMBRANE PROTEIN YPFJ"/>
    <property type="match status" value="1"/>
</dbReference>
<dbReference type="RefSeq" id="WP_117353153.1">
    <property type="nucleotide sequence ID" value="NZ_CP020083.1"/>
</dbReference>
<dbReference type="GeneID" id="303487430"/>
<keyword evidence="2 6" id="KW-0812">Transmembrane</keyword>
<dbReference type="Proteomes" id="UP000258016">
    <property type="component" value="Chromosome"/>
</dbReference>
<keyword evidence="3 6" id="KW-1133">Transmembrane helix</keyword>
<feature type="compositionally biased region" description="Gly residues" evidence="5">
    <location>
        <begin position="16"/>
        <end position="25"/>
    </location>
</feature>
<reference evidence="7 8" key="1">
    <citation type="submission" date="2017-03" db="EMBL/GenBank/DDBJ databases">
        <title>Complete genome sequence of Blastomonas fulva degrading microcsystin LR.</title>
        <authorList>
            <person name="Lee H.-g."/>
            <person name="Jin L."/>
            <person name="oh H.-M."/>
        </authorList>
    </citation>
    <scope>NUCLEOTIDE SEQUENCE [LARGE SCALE GENOMIC DNA]</scope>
    <source>
        <strain evidence="7 8">T2</strain>
    </source>
</reference>
<keyword evidence="4 6" id="KW-0472">Membrane</keyword>
<evidence type="ECO:0000313" key="8">
    <source>
        <dbReference type="Proteomes" id="UP000258016"/>
    </source>
</evidence>
<name>A0ABM6MAK0_9SPHN</name>
<evidence type="ECO:0000256" key="3">
    <source>
        <dbReference type="ARBA" id="ARBA00022989"/>
    </source>
</evidence>
<dbReference type="EMBL" id="CP020083">
    <property type="protein sequence ID" value="ASR53064.1"/>
    <property type="molecule type" value="Genomic_DNA"/>
</dbReference>
<evidence type="ECO:0000313" key="7">
    <source>
        <dbReference type="EMBL" id="ASR53064.1"/>
    </source>
</evidence>
<evidence type="ECO:0000256" key="6">
    <source>
        <dbReference type="SAM" id="Phobius"/>
    </source>
</evidence>
<feature type="region of interest" description="Disordered" evidence="5">
    <location>
        <begin position="61"/>
        <end position="80"/>
    </location>
</feature>
<dbReference type="PANTHER" id="PTHR30168:SF0">
    <property type="entry name" value="INNER MEMBRANE PROTEIN"/>
    <property type="match status" value="1"/>
</dbReference>
<evidence type="ECO:0000256" key="2">
    <source>
        <dbReference type="ARBA" id="ARBA00022692"/>
    </source>
</evidence>
<dbReference type="GO" id="GO:0008237">
    <property type="term" value="F:metallopeptidase activity"/>
    <property type="evidence" value="ECO:0007669"/>
    <property type="project" value="UniProtKB-KW"/>
</dbReference>
<evidence type="ECO:0000256" key="1">
    <source>
        <dbReference type="ARBA" id="ARBA00004167"/>
    </source>
</evidence>
<feature type="transmembrane region" description="Helical" evidence="6">
    <location>
        <begin position="33"/>
        <end position="51"/>
    </location>
</feature>
<dbReference type="Pfam" id="PF04228">
    <property type="entry name" value="Zn_peptidase"/>
    <property type="match status" value="1"/>
</dbReference>
<protein>
    <submittedName>
        <fullName evidence="7">Zinc metalloprotease</fullName>
    </submittedName>
</protein>
<gene>
    <name evidence="7" type="ORF">B5J99_17705</name>
</gene>
<sequence length="296" mass="31146">MKLDDYRTSDNISDQRGGGGGGGPRFPIGGGKMGIGTILILGIAALVFGINPMELMQGGGMTGGAPVQTQGPGAAGGQSADQSCAVDEKSKFSCQVLASTEDTWGALFKEQGQTYQPATLTFYDRNGQSGCGAAQSAMGPFYCPADNGIYLDTSFFDELATRFGASGDFAQAYVIAHEVGHHIQTISGRSDQVRRAQRTASEAQGNDLQVRMELEADCYAGVWAARNRERIEPGDIEEGLTAANAIGDDTLQKAAGRRPVPESFTHGTSAQRMAWLKKGLSTGNPAQCDTFSAARL</sequence>
<keyword evidence="7" id="KW-0482">Metalloprotease</keyword>
<keyword evidence="7" id="KW-0645">Protease</keyword>
<proteinExistence type="predicted"/>
<keyword evidence="7" id="KW-0378">Hydrolase</keyword>
<evidence type="ECO:0000256" key="5">
    <source>
        <dbReference type="SAM" id="MobiDB-lite"/>
    </source>
</evidence>